<dbReference type="InterPro" id="IPR042099">
    <property type="entry name" value="ANL_N_sf"/>
</dbReference>
<protein>
    <submittedName>
        <fullName evidence="4">Fatty acyl-AMP ligase</fullName>
    </submittedName>
</protein>
<dbReference type="PANTHER" id="PTHR22754">
    <property type="entry name" value="DISCO-INTERACTING PROTEIN 2 DIP2 -RELATED"/>
    <property type="match status" value="1"/>
</dbReference>
<keyword evidence="2 4" id="KW-0436">Ligase</keyword>
<dbReference type="Gene3D" id="3.30.300.30">
    <property type="match status" value="1"/>
</dbReference>
<comment type="similarity">
    <text evidence="1">Belongs to the ATP-dependent AMP-binding enzyme family.</text>
</comment>
<keyword evidence="5" id="KW-1185">Reference proteome</keyword>
<dbReference type="InterPro" id="IPR045851">
    <property type="entry name" value="AMP-bd_C_sf"/>
</dbReference>
<dbReference type="Pfam" id="PF00501">
    <property type="entry name" value="AMP-binding"/>
    <property type="match status" value="1"/>
</dbReference>
<dbReference type="SUPFAM" id="SSF56801">
    <property type="entry name" value="Acetyl-CoA synthetase-like"/>
    <property type="match status" value="1"/>
</dbReference>
<accession>A0ABN2S8X5</accession>
<dbReference type="InterPro" id="IPR000873">
    <property type="entry name" value="AMP-dep_synth/lig_dom"/>
</dbReference>
<reference evidence="4 5" key="1">
    <citation type="journal article" date="2019" name="Int. J. Syst. Evol. Microbiol.">
        <title>The Global Catalogue of Microorganisms (GCM) 10K type strain sequencing project: providing services to taxonomists for standard genome sequencing and annotation.</title>
        <authorList>
            <consortium name="The Broad Institute Genomics Platform"/>
            <consortium name="The Broad Institute Genome Sequencing Center for Infectious Disease"/>
            <person name="Wu L."/>
            <person name="Ma J."/>
        </authorList>
    </citation>
    <scope>NUCLEOTIDE SEQUENCE [LARGE SCALE GENOMIC DNA]</scope>
    <source>
        <strain evidence="4 5">JCM 14545</strain>
    </source>
</reference>
<evidence type="ECO:0000259" key="3">
    <source>
        <dbReference type="Pfam" id="PF00501"/>
    </source>
</evidence>
<gene>
    <name evidence="4" type="ORF">GCM10009754_69340</name>
</gene>
<dbReference type="GO" id="GO:0016874">
    <property type="term" value="F:ligase activity"/>
    <property type="evidence" value="ECO:0007669"/>
    <property type="project" value="UniProtKB-KW"/>
</dbReference>
<organism evidence="4 5">
    <name type="scientific">Amycolatopsis minnesotensis</name>
    <dbReference type="NCBI Taxonomy" id="337894"/>
    <lineage>
        <taxon>Bacteria</taxon>
        <taxon>Bacillati</taxon>
        <taxon>Actinomycetota</taxon>
        <taxon>Actinomycetes</taxon>
        <taxon>Pseudonocardiales</taxon>
        <taxon>Pseudonocardiaceae</taxon>
        <taxon>Amycolatopsis</taxon>
    </lineage>
</organism>
<dbReference type="CDD" id="cd05931">
    <property type="entry name" value="FAAL"/>
    <property type="match status" value="1"/>
</dbReference>
<sequence length="580" mass="61742">MLTSSDPTPSPADTLPEALACWARRRGDRTALTYLDHRVTPLGAAATLTWRELDERVTTVASVLYGMSSPGDRAAILMAQGIEYVVAFLACLRAGLVAVPLFEPTMAARLGSVLADARPSLVLTTRDRFRAVRTFLDRDGRGPRQVIAVDGLAGAPVRHGVPVLPGRDDPAYLQYTSGSTQSPSGVVLTHGNVMASAAQAARAYGAEPDRAMAVSWLPLFHDMGLVLAVAAPVYAGMAAVLMDPMAFLEKPVRWLHALAASPGAISAAPSFAYGYTASRISPADKASLDLGGVRALINGSEPVRAEVMDRFHDVFAECGLKPETHRSSYGLAEATVLVSVTAPGAPPRRVRFDRARLGAGEAVLADADDPRASMLVSIGRPAGQEVVVVDPVRRTEVPPGKVGELWVSGPNVGQCYWRQPVRSCHTFGALLGGGPKSLRWLRTGDLGVRFDGELYLTGRIKDLVIVDGRNHYPQDVEATAERAHPAIRPHALAAFGVPGPDGERMVVAVEHARWVDDEWLDPGELTGNVRVAVAREHGVAPYEVVVLPPDGLPRTTSGKVTRAGCRARYLAGTFSPVGAR</sequence>
<dbReference type="EMBL" id="BAAANN010000037">
    <property type="protein sequence ID" value="GAA1982547.1"/>
    <property type="molecule type" value="Genomic_DNA"/>
</dbReference>
<feature type="domain" description="AMP-dependent synthetase/ligase" evidence="3">
    <location>
        <begin position="22"/>
        <end position="417"/>
    </location>
</feature>
<dbReference type="PANTHER" id="PTHR22754:SF32">
    <property type="entry name" value="DISCO-INTERACTING PROTEIN 2"/>
    <property type="match status" value="1"/>
</dbReference>
<name>A0ABN2S8X5_9PSEU</name>
<evidence type="ECO:0000256" key="1">
    <source>
        <dbReference type="ARBA" id="ARBA00006432"/>
    </source>
</evidence>
<evidence type="ECO:0000313" key="5">
    <source>
        <dbReference type="Proteomes" id="UP001501116"/>
    </source>
</evidence>
<dbReference type="RefSeq" id="WP_344428831.1">
    <property type="nucleotide sequence ID" value="NZ_BAAANN010000037.1"/>
</dbReference>
<dbReference type="Proteomes" id="UP001501116">
    <property type="component" value="Unassembled WGS sequence"/>
</dbReference>
<dbReference type="Gene3D" id="3.40.50.12780">
    <property type="entry name" value="N-terminal domain of ligase-like"/>
    <property type="match status" value="1"/>
</dbReference>
<evidence type="ECO:0000256" key="2">
    <source>
        <dbReference type="ARBA" id="ARBA00022598"/>
    </source>
</evidence>
<dbReference type="InterPro" id="IPR040097">
    <property type="entry name" value="FAAL/FAAC"/>
</dbReference>
<comment type="caution">
    <text evidence="4">The sequence shown here is derived from an EMBL/GenBank/DDBJ whole genome shotgun (WGS) entry which is preliminary data.</text>
</comment>
<evidence type="ECO:0000313" key="4">
    <source>
        <dbReference type="EMBL" id="GAA1982547.1"/>
    </source>
</evidence>
<proteinExistence type="inferred from homology"/>